<accession>J0YTM6</accession>
<organism evidence="1 2">
    <name type="scientific">Bartonella birtlesii LL-WM9</name>
    <dbReference type="NCBI Taxonomy" id="1094552"/>
    <lineage>
        <taxon>Bacteria</taxon>
        <taxon>Pseudomonadati</taxon>
        <taxon>Pseudomonadota</taxon>
        <taxon>Alphaproteobacteria</taxon>
        <taxon>Hyphomicrobiales</taxon>
        <taxon>Bartonellaceae</taxon>
        <taxon>Bartonella</taxon>
    </lineage>
</organism>
<keyword evidence="2" id="KW-1185">Reference proteome</keyword>
<dbReference type="HOGENOM" id="CLU_3354773_0_0_5"/>
<dbReference type="AlphaFoldDB" id="J0YTM6"/>
<dbReference type="Proteomes" id="UP000008748">
    <property type="component" value="Unassembled WGS sequence"/>
</dbReference>
<reference evidence="1 2" key="1">
    <citation type="submission" date="2012-03" db="EMBL/GenBank/DDBJ databases">
        <title>The Genome Sequence of Bartonella birtlesii LL-WM9.</title>
        <authorList>
            <consortium name="The Broad Institute Genome Sequencing Platform"/>
            <consortium name="The Broad Institute Genome Sequencing Center for Infectious Disease"/>
            <person name="Feldgarden M."/>
            <person name="Kirby J."/>
            <person name="Kosoy M."/>
            <person name="Birtles R."/>
            <person name="Probert W.S."/>
            <person name="Chiaraviglio L."/>
            <person name="Young S.K."/>
            <person name="Zeng Q."/>
            <person name="Gargeya S."/>
            <person name="Fitzgerald M."/>
            <person name="Haas B."/>
            <person name="Abouelleil A."/>
            <person name="Alvarado L."/>
            <person name="Arachchi H.M."/>
            <person name="Berlin A."/>
            <person name="Chapman S.B."/>
            <person name="Gearin G."/>
            <person name="Goldberg J."/>
            <person name="Griggs A."/>
            <person name="Gujja S."/>
            <person name="Hansen M."/>
            <person name="Heiman D."/>
            <person name="Howarth C."/>
            <person name="Larimer J."/>
            <person name="Lui A."/>
            <person name="MacDonald P.J.P."/>
            <person name="McCowen C."/>
            <person name="Montmayeur A."/>
            <person name="Murphy C."/>
            <person name="Neiman D."/>
            <person name="Pearson M."/>
            <person name="Priest M."/>
            <person name="Roberts A."/>
            <person name="Saif S."/>
            <person name="Shea T."/>
            <person name="Sisk P."/>
            <person name="Stolte C."/>
            <person name="Sykes S."/>
            <person name="Wortman J."/>
            <person name="Nusbaum C."/>
            <person name="Birren B."/>
        </authorList>
    </citation>
    <scope>NUCLEOTIDE SEQUENCE [LARGE SCALE GENOMIC DNA]</scope>
    <source>
        <strain evidence="1 2">LL-WM9</strain>
    </source>
</reference>
<proteinExistence type="predicted"/>
<sequence>MIKRFLSETQDGVAPEIFPGKEIDTNFDEDFAGIFK</sequence>
<name>J0YTM6_9HYPH</name>
<gene>
    <name evidence="1" type="ORF">ME7_00229</name>
</gene>
<protein>
    <submittedName>
        <fullName evidence="1">Uncharacterized protein</fullName>
    </submittedName>
</protein>
<evidence type="ECO:0000313" key="1">
    <source>
        <dbReference type="EMBL" id="EJF78238.1"/>
    </source>
</evidence>
<comment type="caution">
    <text evidence="1">The sequence shown here is derived from an EMBL/GenBank/DDBJ whole genome shotgun (WGS) entry which is preliminary data.</text>
</comment>
<dbReference type="EMBL" id="AIMC01000001">
    <property type="protein sequence ID" value="EJF78238.1"/>
    <property type="molecule type" value="Genomic_DNA"/>
</dbReference>
<evidence type="ECO:0000313" key="2">
    <source>
        <dbReference type="Proteomes" id="UP000008748"/>
    </source>
</evidence>